<evidence type="ECO:0000256" key="9">
    <source>
        <dbReference type="SAM" id="SignalP"/>
    </source>
</evidence>
<dbReference type="Pfam" id="PF00691">
    <property type="entry name" value="OmpA"/>
    <property type="match status" value="1"/>
</dbReference>
<dbReference type="RefSeq" id="WP_042269105.1">
    <property type="nucleotide sequence ID" value="NZ_JBDUVK010000308.1"/>
</dbReference>
<dbReference type="SUPFAM" id="SSF63411">
    <property type="entry name" value="LuxS/MPP-like metallohydrolase"/>
    <property type="match status" value="2"/>
</dbReference>
<dbReference type="Gene3D" id="3.30.1330.60">
    <property type="entry name" value="OmpA-like domain"/>
    <property type="match status" value="1"/>
</dbReference>
<comment type="caution">
    <text evidence="11">The sequence shown here is derived from an EMBL/GenBank/DDBJ whole genome shotgun (WGS) entry which is preliminary data.</text>
</comment>
<keyword evidence="5" id="KW-0862">Zinc</keyword>
<dbReference type="GO" id="GO:0006508">
    <property type="term" value="P:proteolysis"/>
    <property type="evidence" value="ECO:0007669"/>
    <property type="project" value="UniProtKB-KW"/>
</dbReference>
<evidence type="ECO:0000256" key="4">
    <source>
        <dbReference type="ARBA" id="ARBA00022801"/>
    </source>
</evidence>
<dbReference type="PROSITE" id="PS01068">
    <property type="entry name" value="OMPA_1"/>
    <property type="match status" value="1"/>
</dbReference>
<dbReference type="GO" id="GO:0008237">
    <property type="term" value="F:metallopeptidase activity"/>
    <property type="evidence" value="ECO:0007669"/>
    <property type="project" value="UniProtKB-KW"/>
</dbReference>
<feature type="domain" description="OmpA-like" evidence="10">
    <location>
        <begin position="455"/>
        <end position="573"/>
    </location>
</feature>
<keyword evidence="9" id="KW-0732">Signal</keyword>
<evidence type="ECO:0000256" key="6">
    <source>
        <dbReference type="ARBA" id="ARBA00023049"/>
    </source>
</evidence>
<evidence type="ECO:0000256" key="2">
    <source>
        <dbReference type="ARBA" id="ARBA00007261"/>
    </source>
</evidence>
<feature type="chain" id="PRO_5001756541" evidence="9">
    <location>
        <begin position="22"/>
        <end position="573"/>
    </location>
</feature>
<dbReference type="InterPro" id="IPR011249">
    <property type="entry name" value="Metalloenz_LuxS/M16"/>
</dbReference>
<evidence type="ECO:0000256" key="3">
    <source>
        <dbReference type="ARBA" id="ARBA00022670"/>
    </source>
</evidence>
<dbReference type="InterPro" id="IPR006665">
    <property type="entry name" value="OmpA-like"/>
</dbReference>
<evidence type="ECO:0000256" key="1">
    <source>
        <dbReference type="ARBA" id="ARBA00004370"/>
    </source>
</evidence>
<dbReference type="PANTHER" id="PTHR43690">
    <property type="entry name" value="NARDILYSIN"/>
    <property type="match status" value="1"/>
</dbReference>
<feature type="signal peptide" evidence="9">
    <location>
        <begin position="1"/>
        <end position="21"/>
    </location>
</feature>
<evidence type="ECO:0000313" key="12">
    <source>
        <dbReference type="Proteomes" id="UP000028980"/>
    </source>
</evidence>
<dbReference type="GO" id="GO:0009279">
    <property type="term" value="C:cell outer membrane"/>
    <property type="evidence" value="ECO:0007669"/>
    <property type="project" value="InterPro"/>
</dbReference>
<dbReference type="InterPro" id="IPR006690">
    <property type="entry name" value="OMPA-like_CS"/>
</dbReference>
<proteinExistence type="inferred from homology"/>
<keyword evidence="3" id="KW-0645">Protease</keyword>
<dbReference type="InterPro" id="IPR006664">
    <property type="entry name" value="OMP_bac"/>
</dbReference>
<comment type="subcellular location">
    <subcellularLocation>
        <location evidence="1">Membrane</location>
    </subcellularLocation>
</comment>
<protein>
    <submittedName>
        <fullName evidence="11">Insulinase-like:peptidase M16</fullName>
    </submittedName>
</protein>
<dbReference type="Proteomes" id="UP000028980">
    <property type="component" value="Unassembled WGS sequence"/>
</dbReference>
<evidence type="ECO:0000259" key="10">
    <source>
        <dbReference type="PROSITE" id="PS51123"/>
    </source>
</evidence>
<dbReference type="CDD" id="cd07185">
    <property type="entry name" value="OmpA_C-like"/>
    <property type="match status" value="1"/>
</dbReference>
<dbReference type="InterPro" id="IPR036737">
    <property type="entry name" value="OmpA-like_sf"/>
</dbReference>
<comment type="similarity">
    <text evidence="2">Belongs to the peptidase M16 family.</text>
</comment>
<dbReference type="Gene3D" id="3.30.830.10">
    <property type="entry name" value="Metalloenzyme, LuxS/M16 peptidase-like"/>
    <property type="match status" value="2"/>
</dbReference>
<dbReference type="PROSITE" id="PS51123">
    <property type="entry name" value="OMPA_2"/>
    <property type="match status" value="1"/>
</dbReference>
<keyword evidence="4" id="KW-0378">Hydrolase</keyword>
<keyword evidence="6" id="KW-0482">Metalloprotease</keyword>
<organism evidence="11 12">
    <name type="scientific">Nonlabens ulvanivorans</name>
    <name type="common">Persicivirga ulvanivorans</name>
    <dbReference type="NCBI Taxonomy" id="906888"/>
    <lineage>
        <taxon>Bacteria</taxon>
        <taxon>Pseudomonadati</taxon>
        <taxon>Bacteroidota</taxon>
        <taxon>Flavobacteriia</taxon>
        <taxon>Flavobacteriales</taxon>
        <taxon>Flavobacteriaceae</taxon>
        <taxon>Nonlabens</taxon>
    </lineage>
</organism>
<dbReference type="PANTHER" id="PTHR43690:SF17">
    <property type="entry name" value="PROTEIN YHJJ"/>
    <property type="match status" value="1"/>
</dbReference>
<evidence type="ECO:0000256" key="8">
    <source>
        <dbReference type="PROSITE-ProRule" id="PRU00473"/>
    </source>
</evidence>
<reference evidence="11 12" key="1">
    <citation type="journal article" date="2014" name="Genome Announc.">
        <title>Draft Genome Sequences of Marine Flavobacterium Nonlabens Strains NR17, NR24, NR27, NR32, NR33, and Ara13.</title>
        <authorList>
            <person name="Nakanishi M."/>
            <person name="Meirelles P."/>
            <person name="Suzuki R."/>
            <person name="Takatani N."/>
            <person name="Mino S."/>
            <person name="Suda W."/>
            <person name="Oshima K."/>
            <person name="Hattori M."/>
            <person name="Ohkuma M."/>
            <person name="Hosokawa M."/>
            <person name="Miyashita K."/>
            <person name="Thompson F.L."/>
            <person name="Niwa A."/>
            <person name="Sawabe T."/>
            <person name="Sawabe T."/>
        </authorList>
    </citation>
    <scope>NUCLEOTIDE SEQUENCE [LARGE SCALE GENOMIC DNA]</scope>
    <source>
        <strain evidence="12">JCM19296</strain>
    </source>
</reference>
<dbReference type="EMBL" id="BBLG01000001">
    <property type="protein sequence ID" value="GAK74574.1"/>
    <property type="molecule type" value="Genomic_DNA"/>
</dbReference>
<evidence type="ECO:0000313" key="11">
    <source>
        <dbReference type="EMBL" id="GAK74574.1"/>
    </source>
</evidence>
<dbReference type="GO" id="GO:0046872">
    <property type="term" value="F:metal ion binding"/>
    <property type="evidence" value="ECO:0007669"/>
    <property type="project" value="InterPro"/>
</dbReference>
<dbReference type="SUPFAM" id="SSF103088">
    <property type="entry name" value="OmpA-like"/>
    <property type="match status" value="1"/>
</dbReference>
<accession>A0A081D6M8</accession>
<sequence length="573" mass="64715">MKKIVLSLAAAFMAVSGFAQEVEYVEYDLPNGLHVILHQENSAPVVTTGVMYQVGAKDEDPGRTGFAHFFEHLLFEGTENIERGKWFDIVSANGGSNNANTTQDRTYYYETFPSNNLEMGLWMESERMLHPKIEQIGVDTQNEVVKEEKRQRIDNAPYGAILYRTGIDKHLFKTHPYGQSVIGSMKDLNAAKLSEFQDFNDKYYNPNNATLVVAGDINIDQTKKMIEDYFGPIPNKAPRNVRKTIVEAPITETRYATEYDANIQIPVKIFSYITPKSIDRDAYVLDYISSVLTGGASSRMQKRMVEEEQIALQVLAFAQSNQDYGTYTMGALSKGDVSLDQLAKVMDEEIVKLQTELISEREYQKLQNQFETRFVSSNSRVEGIAASLATYNMLKGDTGLINKELDIYRSITREDIKRVANKYLKPNQRLELDYLAGSAPTEEEMAAATDEVKVVDNKLQINKIYFDNDKAAITESAAKELDRIVNMMMKNSTMEILAETYTDTRGSDSYNKTLSQKRADAVKGYLISKGVTANRVKAVGRGEENPVVDCESKTCSDEEYEQSRRTEFTITKK</sequence>
<dbReference type="InterPro" id="IPR050626">
    <property type="entry name" value="Peptidase_M16"/>
</dbReference>
<gene>
    <name evidence="11" type="ORF">JCM19296_152</name>
</gene>
<dbReference type="InterPro" id="IPR007863">
    <property type="entry name" value="Peptidase_M16_C"/>
</dbReference>
<dbReference type="PRINTS" id="PR01021">
    <property type="entry name" value="OMPADOMAIN"/>
</dbReference>
<dbReference type="Pfam" id="PF05193">
    <property type="entry name" value="Peptidase_M16_C"/>
    <property type="match status" value="1"/>
</dbReference>
<dbReference type="AlphaFoldDB" id="A0A081D6M8"/>
<evidence type="ECO:0000256" key="5">
    <source>
        <dbReference type="ARBA" id="ARBA00022833"/>
    </source>
</evidence>
<dbReference type="Pfam" id="PF00675">
    <property type="entry name" value="Peptidase_M16"/>
    <property type="match status" value="1"/>
</dbReference>
<name>A0A081D6M8_NONUL</name>
<dbReference type="InterPro" id="IPR011765">
    <property type="entry name" value="Pept_M16_N"/>
</dbReference>
<evidence type="ECO:0000256" key="7">
    <source>
        <dbReference type="ARBA" id="ARBA00023136"/>
    </source>
</evidence>
<keyword evidence="7 8" id="KW-0472">Membrane</keyword>